<dbReference type="PROSITE" id="PS50109">
    <property type="entry name" value="HIS_KIN"/>
    <property type="match status" value="1"/>
</dbReference>
<name>A0A4Q0I2V3_9FIRM</name>
<keyword evidence="10 11" id="KW-0472">Membrane</keyword>
<dbReference type="InterPro" id="IPR003594">
    <property type="entry name" value="HATPase_dom"/>
</dbReference>
<sequence length="327" mass="37734">MGILLAYLKSKRKLLIMLFIFVIIFAAVFSLYDLPIEAVGYASLLCFVIMLIFGIYDYIIFLKKHLRLSELQADIAISIDQLPADVNQIEQDYMALVQALFNDKQQYMAKSDREKAEMLDYYTLWVHQIKTPIAAMRLILQSEETRQYHELQDQLFKIEQYVEMVMAYLRLGSNSTDFLLKEYDMEEMVKQSVRKYAPMFIRKKISVRLGRLKCKVLTDEKWLCFAIEQILSNAIKYTNEGYILIDSENETTLVISDTGIGIAPEDLPRICEKGFTGYNGRIDKRASGIGLYLTKQILTKLGHRISFESEIGKGTTVRIEMGTSIKV</sequence>
<protein>
    <recommendedName>
        <fullName evidence="3">histidine kinase</fullName>
        <ecNumber evidence="3">2.7.13.3</ecNumber>
    </recommendedName>
</protein>
<dbReference type="Gene3D" id="3.30.565.10">
    <property type="entry name" value="Histidine kinase-like ATPase, C-terminal domain"/>
    <property type="match status" value="1"/>
</dbReference>
<dbReference type="SUPFAM" id="SSF55874">
    <property type="entry name" value="ATPase domain of HSP90 chaperone/DNA topoisomerase II/histidine kinase"/>
    <property type="match status" value="1"/>
</dbReference>
<evidence type="ECO:0000313" key="13">
    <source>
        <dbReference type="EMBL" id="RXE58501.1"/>
    </source>
</evidence>
<comment type="subcellular location">
    <subcellularLocation>
        <location evidence="2">Cell membrane</location>
        <topology evidence="2">Multi-pass membrane protein</topology>
    </subcellularLocation>
</comment>
<keyword evidence="9" id="KW-0902">Two-component regulatory system</keyword>
<gene>
    <name evidence="13" type="ORF">EFD62_12005</name>
</gene>
<evidence type="ECO:0000259" key="12">
    <source>
        <dbReference type="PROSITE" id="PS50109"/>
    </source>
</evidence>
<dbReference type="PRINTS" id="PR00344">
    <property type="entry name" value="BCTRLSENSOR"/>
</dbReference>
<evidence type="ECO:0000256" key="3">
    <source>
        <dbReference type="ARBA" id="ARBA00012438"/>
    </source>
</evidence>
<comment type="caution">
    <text evidence="13">The sequence shown here is derived from an EMBL/GenBank/DDBJ whole genome shotgun (WGS) entry which is preliminary data.</text>
</comment>
<dbReference type="Proteomes" id="UP000289166">
    <property type="component" value="Unassembled WGS sequence"/>
</dbReference>
<dbReference type="GO" id="GO:0005886">
    <property type="term" value="C:plasma membrane"/>
    <property type="evidence" value="ECO:0007669"/>
    <property type="project" value="UniProtKB-SubCell"/>
</dbReference>
<keyword evidence="6 11" id="KW-0812">Transmembrane</keyword>
<evidence type="ECO:0000256" key="9">
    <source>
        <dbReference type="ARBA" id="ARBA00023012"/>
    </source>
</evidence>
<dbReference type="OrthoDB" id="9780487at2"/>
<dbReference type="GO" id="GO:0016036">
    <property type="term" value="P:cellular response to phosphate starvation"/>
    <property type="evidence" value="ECO:0007669"/>
    <property type="project" value="TreeGrafter"/>
</dbReference>
<keyword evidence="4" id="KW-1003">Cell membrane</keyword>
<keyword evidence="5" id="KW-0808">Transferase</keyword>
<evidence type="ECO:0000256" key="5">
    <source>
        <dbReference type="ARBA" id="ARBA00022679"/>
    </source>
</evidence>
<comment type="catalytic activity">
    <reaction evidence="1">
        <text>ATP + protein L-histidine = ADP + protein N-phospho-L-histidine.</text>
        <dbReference type="EC" id="2.7.13.3"/>
    </reaction>
</comment>
<dbReference type="Pfam" id="PF02518">
    <property type="entry name" value="HATPase_c"/>
    <property type="match status" value="1"/>
</dbReference>
<feature type="transmembrane region" description="Helical" evidence="11">
    <location>
        <begin position="38"/>
        <end position="59"/>
    </location>
</feature>
<accession>A0A4Q0I2V3</accession>
<dbReference type="PANTHER" id="PTHR45453">
    <property type="entry name" value="PHOSPHATE REGULON SENSOR PROTEIN PHOR"/>
    <property type="match status" value="1"/>
</dbReference>
<keyword evidence="8 11" id="KW-1133">Transmembrane helix</keyword>
<dbReference type="EC" id="2.7.13.3" evidence="3"/>
<evidence type="ECO:0000256" key="10">
    <source>
        <dbReference type="ARBA" id="ARBA00023136"/>
    </source>
</evidence>
<dbReference type="RefSeq" id="WP_128706192.1">
    <property type="nucleotide sequence ID" value="NZ_RLII01000017.1"/>
</dbReference>
<dbReference type="InterPro" id="IPR050351">
    <property type="entry name" value="BphY/WalK/GraS-like"/>
</dbReference>
<evidence type="ECO:0000313" key="14">
    <source>
        <dbReference type="Proteomes" id="UP000289166"/>
    </source>
</evidence>
<dbReference type="GO" id="GO:0000155">
    <property type="term" value="F:phosphorelay sensor kinase activity"/>
    <property type="evidence" value="ECO:0007669"/>
    <property type="project" value="TreeGrafter"/>
</dbReference>
<dbReference type="InterPro" id="IPR005467">
    <property type="entry name" value="His_kinase_dom"/>
</dbReference>
<evidence type="ECO:0000256" key="8">
    <source>
        <dbReference type="ARBA" id="ARBA00022989"/>
    </source>
</evidence>
<dbReference type="InterPro" id="IPR004358">
    <property type="entry name" value="Sig_transdc_His_kin-like_C"/>
</dbReference>
<evidence type="ECO:0000256" key="6">
    <source>
        <dbReference type="ARBA" id="ARBA00022692"/>
    </source>
</evidence>
<dbReference type="SMART" id="SM00387">
    <property type="entry name" value="HATPase_c"/>
    <property type="match status" value="1"/>
</dbReference>
<organism evidence="13 14">
    <name type="scientific">Acetivibrio mesophilus</name>
    <dbReference type="NCBI Taxonomy" id="2487273"/>
    <lineage>
        <taxon>Bacteria</taxon>
        <taxon>Bacillati</taxon>
        <taxon>Bacillota</taxon>
        <taxon>Clostridia</taxon>
        <taxon>Eubacteriales</taxon>
        <taxon>Oscillospiraceae</taxon>
        <taxon>Acetivibrio</taxon>
    </lineage>
</organism>
<dbReference type="PANTHER" id="PTHR45453:SF2">
    <property type="entry name" value="HISTIDINE KINASE"/>
    <property type="match status" value="1"/>
</dbReference>
<proteinExistence type="predicted"/>
<feature type="domain" description="Histidine kinase" evidence="12">
    <location>
        <begin position="124"/>
        <end position="325"/>
    </location>
</feature>
<dbReference type="GO" id="GO:0004721">
    <property type="term" value="F:phosphoprotein phosphatase activity"/>
    <property type="evidence" value="ECO:0007669"/>
    <property type="project" value="TreeGrafter"/>
</dbReference>
<evidence type="ECO:0000256" key="2">
    <source>
        <dbReference type="ARBA" id="ARBA00004651"/>
    </source>
</evidence>
<dbReference type="EMBL" id="RLII01000017">
    <property type="protein sequence ID" value="RXE58501.1"/>
    <property type="molecule type" value="Genomic_DNA"/>
</dbReference>
<evidence type="ECO:0000256" key="7">
    <source>
        <dbReference type="ARBA" id="ARBA00022777"/>
    </source>
</evidence>
<feature type="transmembrane region" description="Helical" evidence="11">
    <location>
        <begin position="14"/>
        <end position="32"/>
    </location>
</feature>
<evidence type="ECO:0000256" key="4">
    <source>
        <dbReference type="ARBA" id="ARBA00022475"/>
    </source>
</evidence>
<evidence type="ECO:0000256" key="1">
    <source>
        <dbReference type="ARBA" id="ARBA00000085"/>
    </source>
</evidence>
<dbReference type="InterPro" id="IPR036890">
    <property type="entry name" value="HATPase_C_sf"/>
</dbReference>
<reference evidence="14" key="1">
    <citation type="submission" date="2018-11" db="EMBL/GenBank/DDBJ databases">
        <title>Genome sequencing of a novel mesophilic and cellulolytic organism within the genus Hungateiclostridium.</title>
        <authorList>
            <person name="Rettenmaier R."/>
            <person name="Liebl W."/>
            <person name="Zverlov V."/>
        </authorList>
    </citation>
    <scope>NUCLEOTIDE SEQUENCE [LARGE SCALE GENOMIC DNA]</scope>
    <source>
        <strain evidence="14">N2K1</strain>
    </source>
</reference>
<keyword evidence="14" id="KW-1185">Reference proteome</keyword>
<keyword evidence="7 13" id="KW-0418">Kinase</keyword>
<dbReference type="AlphaFoldDB" id="A0A4Q0I2V3"/>
<evidence type="ECO:0000256" key="11">
    <source>
        <dbReference type="SAM" id="Phobius"/>
    </source>
</evidence>